<dbReference type="Proteomes" id="UP000095286">
    <property type="component" value="Unplaced"/>
</dbReference>
<proteinExistence type="predicted"/>
<protein>
    <submittedName>
        <fullName evidence="2">Ovule protein</fullName>
    </submittedName>
</protein>
<reference evidence="2" key="1">
    <citation type="submission" date="2016-11" db="UniProtKB">
        <authorList>
            <consortium name="WormBaseParasite"/>
        </authorList>
    </citation>
    <scope>IDENTIFICATION</scope>
    <source>
        <strain evidence="2">KR3021</strain>
    </source>
</reference>
<evidence type="ECO:0000313" key="2">
    <source>
        <dbReference type="WBParaSite" id="RSKR_0000081900.1"/>
    </source>
</evidence>
<accession>A0AC35TI90</accession>
<sequence>MDDNKLVGEEKDDGANRQTDKQMVANAGPNKSKLLTQEEMTKFLSDRIFSMQNSIHQHTGPVRLAKIDTPKQDASDRKEEQGCKII</sequence>
<organism evidence="1 2">
    <name type="scientific">Rhabditophanes sp. KR3021</name>
    <dbReference type="NCBI Taxonomy" id="114890"/>
    <lineage>
        <taxon>Eukaryota</taxon>
        <taxon>Metazoa</taxon>
        <taxon>Ecdysozoa</taxon>
        <taxon>Nematoda</taxon>
        <taxon>Chromadorea</taxon>
        <taxon>Rhabditida</taxon>
        <taxon>Tylenchina</taxon>
        <taxon>Panagrolaimomorpha</taxon>
        <taxon>Strongyloidoidea</taxon>
        <taxon>Alloionematidae</taxon>
        <taxon>Rhabditophanes</taxon>
    </lineage>
</organism>
<dbReference type="WBParaSite" id="RSKR_0000081900.1">
    <property type="protein sequence ID" value="RSKR_0000081900.1"/>
    <property type="gene ID" value="RSKR_0000081900"/>
</dbReference>
<name>A0AC35TI90_9BILA</name>
<evidence type="ECO:0000313" key="1">
    <source>
        <dbReference type="Proteomes" id="UP000095286"/>
    </source>
</evidence>